<keyword evidence="1" id="KW-0812">Transmembrane</keyword>
<keyword evidence="1" id="KW-1133">Transmembrane helix</keyword>
<evidence type="ECO:0000313" key="2">
    <source>
        <dbReference type="EMBL" id="QMI52113.1"/>
    </source>
</evidence>
<keyword evidence="2" id="KW-0614">Plasmid</keyword>
<reference evidence="2 3" key="1">
    <citation type="journal article" date="2020" name="Microbiol. Resour. Announc.">
        <title>Complete Genome Sequence of Streptococcus salivarius DB-B5, a Novel Probiotic Candidate Isolated from the Supragingival Plaque of a Healthy Female Subject.</title>
        <authorList>
            <person name="Fields F.R."/>
            <person name="Li X."/>
            <person name="Navarre W.W."/>
            <person name="Naito M."/>
        </authorList>
    </citation>
    <scope>NUCLEOTIDE SEQUENCE [LARGE SCALE GENOMIC DNA]</scope>
    <source>
        <strain evidence="2 3">DB-B5</strain>
        <plasmid evidence="2 3">pIKMIN-B502</plasmid>
    </source>
</reference>
<organism evidence="2 3">
    <name type="scientific">Streptococcus salivarius</name>
    <dbReference type="NCBI Taxonomy" id="1304"/>
    <lineage>
        <taxon>Bacteria</taxon>
        <taxon>Bacillati</taxon>
        <taxon>Bacillota</taxon>
        <taxon>Bacilli</taxon>
        <taxon>Lactobacillales</taxon>
        <taxon>Streptococcaceae</taxon>
        <taxon>Streptococcus</taxon>
    </lineage>
</organism>
<dbReference type="EMBL" id="CP054155">
    <property type="protein sequence ID" value="QMI52113.1"/>
    <property type="molecule type" value="Genomic_DNA"/>
</dbReference>
<gene>
    <name evidence="2" type="ORF">HRE60_10540</name>
</gene>
<name>A0A7L6WN53_STRSL</name>
<sequence length="166" mass="18653">MKPDEYGLYKVGEVENYKPPKKDNSKKYIVYGSLAVIALFIGFKVVSDVNEQKQEVIRQERYQSSVQASIEASKAKEKAKQYALTEKEYKANVKVLSKAGIGLTVDDKENLTGKFKLEDGSTVELLDYTRSDGAFHCIKDGKAVVYNQKWVDNLVVKSKAVSETKD</sequence>
<dbReference type="Proteomes" id="UP000516705">
    <property type="component" value="Plasmid pIKMIN-B502"/>
</dbReference>
<feature type="transmembrane region" description="Helical" evidence="1">
    <location>
        <begin position="28"/>
        <end position="46"/>
    </location>
</feature>
<evidence type="ECO:0000256" key="1">
    <source>
        <dbReference type="SAM" id="Phobius"/>
    </source>
</evidence>
<dbReference type="AlphaFoldDB" id="A0A7L6WN53"/>
<accession>A0A7L6WN53</accession>
<evidence type="ECO:0000313" key="3">
    <source>
        <dbReference type="Proteomes" id="UP000516705"/>
    </source>
</evidence>
<geneLocation type="plasmid" evidence="2 3">
    <name>pIKMIN-B502</name>
</geneLocation>
<proteinExistence type="predicted"/>
<protein>
    <submittedName>
        <fullName evidence="2">Uncharacterized protein</fullName>
    </submittedName>
</protein>
<dbReference type="RefSeq" id="WP_181671438.1">
    <property type="nucleotide sequence ID" value="NZ_CP054155.1"/>
</dbReference>
<keyword evidence="1" id="KW-0472">Membrane</keyword>